<evidence type="ECO:0000313" key="4">
    <source>
        <dbReference type="Proteomes" id="UP000799778"/>
    </source>
</evidence>
<feature type="region of interest" description="Disordered" evidence="1">
    <location>
        <begin position="170"/>
        <end position="238"/>
    </location>
</feature>
<accession>A0A6A5X8U3</accession>
<name>A0A6A5X8U3_9PLEO</name>
<gene>
    <name evidence="3" type="ORF">BU24DRAFT_473646</name>
</gene>
<dbReference type="AlphaFoldDB" id="A0A6A5X8U3"/>
<dbReference type="GeneID" id="54290202"/>
<feature type="compositionally biased region" description="Basic and acidic residues" evidence="1">
    <location>
        <begin position="322"/>
        <end position="335"/>
    </location>
</feature>
<keyword evidence="2" id="KW-0472">Membrane</keyword>
<dbReference type="RefSeq" id="XP_033377824.1">
    <property type="nucleotide sequence ID" value="XM_033532805.1"/>
</dbReference>
<feature type="region of interest" description="Disordered" evidence="1">
    <location>
        <begin position="88"/>
        <end position="109"/>
    </location>
</feature>
<reference evidence="3" key="1">
    <citation type="journal article" date="2020" name="Stud. Mycol.">
        <title>101 Dothideomycetes genomes: a test case for predicting lifestyles and emergence of pathogens.</title>
        <authorList>
            <person name="Haridas S."/>
            <person name="Albert R."/>
            <person name="Binder M."/>
            <person name="Bloem J."/>
            <person name="Labutti K."/>
            <person name="Salamov A."/>
            <person name="Andreopoulos B."/>
            <person name="Baker S."/>
            <person name="Barry K."/>
            <person name="Bills G."/>
            <person name="Bluhm B."/>
            <person name="Cannon C."/>
            <person name="Castanera R."/>
            <person name="Culley D."/>
            <person name="Daum C."/>
            <person name="Ezra D."/>
            <person name="Gonzalez J."/>
            <person name="Henrissat B."/>
            <person name="Kuo A."/>
            <person name="Liang C."/>
            <person name="Lipzen A."/>
            <person name="Lutzoni F."/>
            <person name="Magnuson J."/>
            <person name="Mondo S."/>
            <person name="Nolan M."/>
            <person name="Ohm R."/>
            <person name="Pangilinan J."/>
            <person name="Park H.-J."/>
            <person name="Ramirez L."/>
            <person name="Alfaro M."/>
            <person name="Sun H."/>
            <person name="Tritt A."/>
            <person name="Yoshinaga Y."/>
            <person name="Zwiers L.-H."/>
            <person name="Turgeon B."/>
            <person name="Goodwin S."/>
            <person name="Spatafora J."/>
            <person name="Crous P."/>
            <person name="Grigoriev I."/>
        </authorList>
    </citation>
    <scope>NUCLEOTIDE SEQUENCE</scope>
    <source>
        <strain evidence="3">CBS 175.79</strain>
    </source>
</reference>
<dbReference type="Proteomes" id="UP000799778">
    <property type="component" value="Unassembled WGS sequence"/>
</dbReference>
<feature type="compositionally biased region" description="Low complexity" evidence="1">
    <location>
        <begin position="192"/>
        <end position="211"/>
    </location>
</feature>
<evidence type="ECO:0000256" key="2">
    <source>
        <dbReference type="SAM" id="Phobius"/>
    </source>
</evidence>
<keyword evidence="2" id="KW-1133">Transmembrane helix</keyword>
<feature type="transmembrane region" description="Helical" evidence="2">
    <location>
        <begin position="131"/>
        <end position="152"/>
    </location>
</feature>
<protein>
    <submittedName>
        <fullName evidence="3">Uncharacterized protein</fullName>
    </submittedName>
</protein>
<proteinExistence type="predicted"/>
<dbReference type="OrthoDB" id="3800286at2759"/>
<keyword evidence="2" id="KW-0812">Transmembrane</keyword>
<evidence type="ECO:0000313" key="3">
    <source>
        <dbReference type="EMBL" id="KAF2009485.1"/>
    </source>
</evidence>
<feature type="transmembrane region" description="Helical" evidence="2">
    <location>
        <begin position="253"/>
        <end position="276"/>
    </location>
</feature>
<sequence>MPVYLWRRFRSRHSACLIGSEKSVNYTSHHLRCEQINSSTKQQLCQQTSQQVGISRSWPGTAQIVASDEEDSFSNVFSRIPELQYTDARSSGPQQANCSTSSSQPPANLHISSVKPPPLCRLSRTPHLSIFLLYLTVTLSLLSTLAEASPLLGLPSDLHLNLHRRQAIPDKFGRTGNEPAPVASQPPPQPATPTISILPSTTTASTFNSATPQPSFPATGTDDNDNTRPQNEFGIPPQSLTLISSPLRLSPGVIAGIAGGGAAVLFASIGIAVCVYRRRRRIEVNEIPIRRSRLGSRLAHRFFGDMPSRGPSRNVSRNGFRRGSDESDARSEKQLEAGWVDKGSISRPKNAWLENGLLSVPKPKFMREEKDDDVAPWVIGVPRPARPISAEPLGRLSGMGMGMGYLK</sequence>
<keyword evidence="4" id="KW-1185">Reference proteome</keyword>
<feature type="region of interest" description="Disordered" evidence="1">
    <location>
        <begin position="305"/>
        <end position="335"/>
    </location>
</feature>
<organism evidence="3 4">
    <name type="scientific">Aaosphaeria arxii CBS 175.79</name>
    <dbReference type="NCBI Taxonomy" id="1450172"/>
    <lineage>
        <taxon>Eukaryota</taxon>
        <taxon>Fungi</taxon>
        <taxon>Dikarya</taxon>
        <taxon>Ascomycota</taxon>
        <taxon>Pezizomycotina</taxon>
        <taxon>Dothideomycetes</taxon>
        <taxon>Pleosporomycetidae</taxon>
        <taxon>Pleosporales</taxon>
        <taxon>Pleosporales incertae sedis</taxon>
        <taxon>Aaosphaeria</taxon>
    </lineage>
</organism>
<dbReference type="EMBL" id="ML978078">
    <property type="protein sequence ID" value="KAF2009485.1"/>
    <property type="molecule type" value="Genomic_DNA"/>
</dbReference>
<evidence type="ECO:0000256" key="1">
    <source>
        <dbReference type="SAM" id="MobiDB-lite"/>
    </source>
</evidence>
<feature type="compositionally biased region" description="Polar residues" evidence="1">
    <location>
        <begin position="88"/>
        <end position="106"/>
    </location>
</feature>